<organism evidence="2 4">
    <name type="scientific">Colwellia hornerae</name>
    <dbReference type="NCBI Taxonomy" id="89402"/>
    <lineage>
        <taxon>Bacteria</taxon>
        <taxon>Pseudomonadati</taxon>
        <taxon>Pseudomonadota</taxon>
        <taxon>Gammaproteobacteria</taxon>
        <taxon>Alteromonadales</taxon>
        <taxon>Colwelliaceae</taxon>
        <taxon>Colwellia</taxon>
    </lineage>
</organism>
<evidence type="ECO:0000313" key="1">
    <source>
        <dbReference type="EMBL" id="TWX61968.1"/>
    </source>
</evidence>
<dbReference type="AlphaFoldDB" id="A0A5C6QRL2"/>
<dbReference type="Proteomes" id="UP000321917">
    <property type="component" value="Unassembled WGS sequence"/>
</dbReference>
<dbReference type="RefSeq" id="WP_146798563.1">
    <property type="nucleotide sequence ID" value="NZ_VOLP01000006.1"/>
</dbReference>
<keyword evidence="3" id="KW-1185">Reference proteome</keyword>
<name>A0A5C6QRL2_9GAMM</name>
<dbReference type="EMBL" id="VOLR01000005">
    <property type="protein sequence ID" value="TWX61968.1"/>
    <property type="molecule type" value="Genomic_DNA"/>
</dbReference>
<evidence type="ECO:0000313" key="4">
    <source>
        <dbReference type="Proteomes" id="UP000321917"/>
    </source>
</evidence>
<reference evidence="2 4" key="1">
    <citation type="submission" date="2019-07" db="EMBL/GenBank/DDBJ databases">
        <title>Genomes of sea-ice associated Colwellia species.</title>
        <authorList>
            <person name="Bowman J.P."/>
        </authorList>
    </citation>
    <scope>NUCLEOTIDE SEQUENCE [LARGE SCALE GENOMIC DNA]</scope>
    <source>
        <strain evidence="1 3">ACAM 607</strain>
        <strain evidence="2 4">IC036</strain>
    </source>
</reference>
<dbReference type="EMBL" id="VOLQ01000003">
    <property type="protein sequence ID" value="TWX71300.1"/>
    <property type="molecule type" value="Genomic_DNA"/>
</dbReference>
<evidence type="ECO:0000313" key="3">
    <source>
        <dbReference type="Proteomes" id="UP000321525"/>
    </source>
</evidence>
<dbReference type="Pfam" id="PF12069">
    <property type="entry name" value="DUF3549"/>
    <property type="match status" value="1"/>
</dbReference>
<evidence type="ECO:0000313" key="2">
    <source>
        <dbReference type="EMBL" id="TWX71300.1"/>
    </source>
</evidence>
<comment type="caution">
    <text evidence="2">The sequence shown here is derived from an EMBL/GenBank/DDBJ whole genome shotgun (WGS) entry which is preliminary data.</text>
</comment>
<accession>A0A5C6QRL2</accession>
<gene>
    <name evidence="1" type="ORF">ESZ26_04990</name>
    <name evidence="2" type="ORF">ESZ27_02570</name>
</gene>
<sequence length="349" mass="38980">MNTISSISELLKLSGSQYRVFDIGRKIDKLSKDSFTKIEANQIPYPYPSQGHAFIAIAFWQKQNSSPYLWFVKIPLDERGLLNLVARDHFIAIIVEALGAELSTAPNEQQEALLKSNPYHFTPPQYKLAYLNSLISLETKNNSSQYFSGALSYLSGEKSWQDYHSVGVQGLNDFAVRLSAKEIQKIMVSALPQLPSPVLKPLCSALENVKLSVDIIDKLIAAFKLRESAEDEVSSAELSFILRSLSSSCEHPHVVIFIDSLIKQSSAAQSISEEIAIVIAGRCWQVFTNEPQIMSFLELLVAQHDIAVFQAIFKDLVAVPALRPLIFQCMRAPNRSDELSKAIGMLFQR</sequence>
<protein>
    <submittedName>
        <fullName evidence="2">DUF3549 family protein</fullName>
    </submittedName>
</protein>
<dbReference type="Proteomes" id="UP000321525">
    <property type="component" value="Unassembled WGS sequence"/>
</dbReference>
<dbReference type="InterPro" id="IPR021936">
    <property type="entry name" value="DUF3549"/>
</dbReference>
<proteinExistence type="predicted"/>
<dbReference type="OrthoDB" id="5597089at2"/>